<keyword evidence="8" id="KW-1185">Reference proteome</keyword>
<name>V6LHN5_9EUKA</name>
<evidence type="ECO:0000256" key="1">
    <source>
        <dbReference type="ARBA" id="ARBA00004496"/>
    </source>
</evidence>
<evidence type="ECO:0000256" key="2">
    <source>
        <dbReference type="ARBA" id="ARBA00022490"/>
    </source>
</evidence>
<dbReference type="AlphaFoldDB" id="V6LHN5"/>
<dbReference type="PANTHER" id="PTHR18902:SF24">
    <property type="entry name" value="NUCLEAR MITOTIC APPARATUS PROTEIN 1"/>
    <property type="match status" value="1"/>
</dbReference>
<dbReference type="EMBL" id="AUWU02000003">
    <property type="protein sequence ID" value="KAH0575616.1"/>
    <property type="molecule type" value="Genomic_DNA"/>
</dbReference>
<keyword evidence="3" id="KW-0597">Phosphoprotein</keyword>
<evidence type="ECO:0000256" key="3">
    <source>
        <dbReference type="ARBA" id="ARBA00022553"/>
    </source>
</evidence>
<proteinExistence type="predicted"/>
<evidence type="ECO:0000256" key="5">
    <source>
        <dbReference type="SAM" id="Coils"/>
    </source>
</evidence>
<dbReference type="Proteomes" id="UP000018208">
    <property type="component" value="Unassembled WGS sequence"/>
</dbReference>
<feature type="coiled-coil region" evidence="5">
    <location>
        <begin position="22"/>
        <end position="49"/>
    </location>
</feature>
<feature type="coiled-coil region" evidence="5">
    <location>
        <begin position="400"/>
        <end position="453"/>
    </location>
</feature>
<dbReference type="PANTHER" id="PTHR18902">
    <property type="entry name" value="NUCLEAR MITOTIC APPARATUS PROTEIN 1-RELATED"/>
    <property type="match status" value="1"/>
</dbReference>
<dbReference type="EMBL" id="KI546129">
    <property type="protein sequence ID" value="EST44067.1"/>
    <property type="molecule type" value="Genomic_DNA"/>
</dbReference>
<evidence type="ECO:0000313" key="6">
    <source>
        <dbReference type="EMBL" id="EST44067.1"/>
    </source>
</evidence>
<dbReference type="InterPro" id="IPR051841">
    <property type="entry name" value="MT-Golgi_org_protein"/>
</dbReference>
<dbReference type="VEuPathDB" id="GiardiaDB:SS50377_23256"/>
<gene>
    <name evidence="6" type="ORF">SS50377_16133</name>
    <name evidence="7" type="ORF">SS50377_23256</name>
</gene>
<feature type="coiled-coil region" evidence="5">
    <location>
        <begin position="239"/>
        <end position="351"/>
    </location>
</feature>
<sequence length="465" mass="54650">MEPKLLSYKPLTQTILHSDTEMNSLKQQLKKQIQQFEEFQKEKDIMEQSFKQKELLLQSQFESQQQLQQFSNNSLKLSNFMLKAIQISQKQIYDLQTDLNLAKQQISSYYQKERQTMLFIAQFNPSIMVKKIPYKSRLQSVKFVLIFSVRIKRLGKLFKNVTINKLILPGANPDKDLIQFNDFLKVNYIDNISALNNIIITQKQPISIYLNFQNDKIYISLCEILNKINSENSILKSQTSEYQSQIQILQDKLQQLLLENNTLKIQLNGKNSVVEINSLKQLAIENQLLLQKYEQEKQSRIKLQIENQELEKENQEFKDALGGMQTYIIENSQKSVKISELLDEINNLKSKFDVKNDFNLLPNNQYHKNQEQQHLHEMQLKTGQKLFNNNSSSINKIRSIEDFNLDQQEHQQQNEDLLIQNMYSKYITNNNMAKGISARVNQLEERVKLVKDARLGAKIQDLLDF</sequence>
<dbReference type="GO" id="GO:0005737">
    <property type="term" value="C:cytoplasm"/>
    <property type="evidence" value="ECO:0007669"/>
    <property type="project" value="UniProtKB-SubCell"/>
</dbReference>
<evidence type="ECO:0000313" key="7">
    <source>
        <dbReference type="EMBL" id="KAH0575616.1"/>
    </source>
</evidence>
<reference evidence="6 7" key="1">
    <citation type="journal article" date="2014" name="PLoS Genet.">
        <title>The Genome of Spironucleus salmonicida Highlights a Fish Pathogen Adapted to Fluctuating Environments.</title>
        <authorList>
            <person name="Xu F."/>
            <person name="Jerlstrom-Hultqvist J."/>
            <person name="Einarsson E."/>
            <person name="Astvaldsson A."/>
            <person name="Svard S.G."/>
            <person name="Andersson J.O."/>
        </authorList>
    </citation>
    <scope>NUCLEOTIDE SEQUENCE</scope>
    <source>
        <strain evidence="7">ATCC 50377</strain>
    </source>
</reference>
<evidence type="ECO:0000256" key="4">
    <source>
        <dbReference type="ARBA" id="ARBA00023054"/>
    </source>
</evidence>
<reference evidence="7" key="2">
    <citation type="submission" date="2020-12" db="EMBL/GenBank/DDBJ databases">
        <title>New Spironucleus salmonicida genome in near-complete chromosomes.</title>
        <authorList>
            <person name="Xu F."/>
            <person name="Kurt Z."/>
            <person name="Jimenez-Gonzalez A."/>
            <person name="Astvaldsson A."/>
            <person name="Andersson J.O."/>
            <person name="Svard S.G."/>
        </authorList>
    </citation>
    <scope>NUCLEOTIDE SEQUENCE</scope>
    <source>
        <strain evidence="7">ATCC 50377</strain>
    </source>
</reference>
<keyword evidence="4 5" id="KW-0175">Coiled coil</keyword>
<evidence type="ECO:0000313" key="8">
    <source>
        <dbReference type="Proteomes" id="UP000018208"/>
    </source>
</evidence>
<comment type="subcellular location">
    <subcellularLocation>
        <location evidence="1">Cytoplasm</location>
    </subcellularLocation>
</comment>
<protein>
    <submittedName>
        <fullName evidence="6">Uncharacterized protein</fullName>
    </submittedName>
</protein>
<organism evidence="6">
    <name type="scientific">Spironucleus salmonicida</name>
    <dbReference type="NCBI Taxonomy" id="348837"/>
    <lineage>
        <taxon>Eukaryota</taxon>
        <taxon>Metamonada</taxon>
        <taxon>Diplomonadida</taxon>
        <taxon>Hexamitidae</taxon>
        <taxon>Hexamitinae</taxon>
        <taxon>Spironucleus</taxon>
    </lineage>
</organism>
<keyword evidence="2" id="KW-0963">Cytoplasm</keyword>
<accession>V6LHN5</accession>